<organism evidence="2 3">
    <name type="scientific">Ancylostoma duodenale</name>
    <dbReference type="NCBI Taxonomy" id="51022"/>
    <lineage>
        <taxon>Eukaryota</taxon>
        <taxon>Metazoa</taxon>
        <taxon>Ecdysozoa</taxon>
        <taxon>Nematoda</taxon>
        <taxon>Chromadorea</taxon>
        <taxon>Rhabditida</taxon>
        <taxon>Rhabditina</taxon>
        <taxon>Rhabditomorpha</taxon>
        <taxon>Strongyloidea</taxon>
        <taxon>Ancylostomatidae</taxon>
        <taxon>Ancylostomatinae</taxon>
        <taxon>Ancylostoma</taxon>
    </lineage>
</organism>
<sequence>MESHRSKDERLNPKAKQLHRQGEIKSDPTAAQLEKITINKACRVAVKESLREHSRNKLLFAATEKRNLKCQCRRELTDYSTITTYLKDKDGVPKTARVDIECIIAHFYTKLYRSTRTVPRCPSPTEDRLPPILISEVRNAIQSLKKGTAPGPDGDTADLLRVGGHTKHRSLADHFNSYLEAGNIPNQWKCSKTILIFKKGDKEDAGNGRPIALLSIPYRLFTKIMLNRLEATLDAYQPIEQ</sequence>
<keyword evidence="3" id="KW-1185">Reference proteome</keyword>
<protein>
    <recommendedName>
        <fullName evidence="4">Reverse transcriptase domain-containing protein</fullName>
    </recommendedName>
</protein>
<feature type="non-terminal residue" evidence="2">
    <location>
        <position position="241"/>
    </location>
</feature>
<gene>
    <name evidence="2" type="ORF">ANCDUO_19385</name>
</gene>
<evidence type="ECO:0000256" key="1">
    <source>
        <dbReference type="SAM" id="MobiDB-lite"/>
    </source>
</evidence>
<evidence type="ECO:0008006" key="4">
    <source>
        <dbReference type="Google" id="ProtNLM"/>
    </source>
</evidence>
<feature type="region of interest" description="Disordered" evidence="1">
    <location>
        <begin position="1"/>
        <end position="26"/>
    </location>
</feature>
<evidence type="ECO:0000313" key="2">
    <source>
        <dbReference type="EMBL" id="KIH50536.1"/>
    </source>
</evidence>
<dbReference type="EMBL" id="KN749434">
    <property type="protein sequence ID" value="KIH50536.1"/>
    <property type="molecule type" value="Genomic_DNA"/>
</dbReference>
<dbReference type="PANTHER" id="PTHR19446">
    <property type="entry name" value="REVERSE TRANSCRIPTASES"/>
    <property type="match status" value="1"/>
</dbReference>
<dbReference type="InterPro" id="IPR043502">
    <property type="entry name" value="DNA/RNA_pol_sf"/>
</dbReference>
<dbReference type="AlphaFoldDB" id="A0A0C2G0B2"/>
<name>A0A0C2G0B2_9BILA</name>
<dbReference type="OrthoDB" id="407509at2759"/>
<feature type="compositionally biased region" description="Basic and acidic residues" evidence="1">
    <location>
        <begin position="1"/>
        <end position="12"/>
    </location>
</feature>
<reference evidence="2 3" key="1">
    <citation type="submission" date="2013-12" db="EMBL/GenBank/DDBJ databases">
        <title>Draft genome of the parsitic nematode Ancylostoma duodenale.</title>
        <authorList>
            <person name="Mitreva M."/>
        </authorList>
    </citation>
    <scope>NUCLEOTIDE SEQUENCE [LARGE SCALE GENOMIC DNA]</scope>
    <source>
        <strain evidence="2 3">Zhejiang</strain>
    </source>
</reference>
<proteinExistence type="predicted"/>
<evidence type="ECO:0000313" key="3">
    <source>
        <dbReference type="Proteomes" id="UP000054047"/>
    </source>
</evidence>
<dbReference type="SUPFAM" id="SSF56672">
    <property type="entry name" value="DNA/RNA polymerases"/>
    <property type="match status" value="1"/>
</dbReference>
<accession>A0A0C2G0B2</accession>
<dbReference type="Proteomes" id="UP000054047">
    <property type="component" value="Unassembled WGS sequence"/>
</dbReference>